<accession>A0A178UKB3</accession>
<reference evidence="2 5" key="3">
    <citation type="submission" date="2019-12" db="EMBL/GenBank/DDBJ databases">
        <authorList>
            <person name="Jiao W.-B."/>
            <person name="Schneeberger K."/>
        </authorList>
    </citation>
    <scope>NUCLEOTIDE SEQUENCE [LARGE SCALE GENOMIC DNA]</scope>
    <source>
        <strain evidence="5">cv. C24</strain>
    </source>
</reference>
<dbReference type="AlphaFoldDB" id="A0A178UKB3"/>
<keyword evidence="1" id="KW-0732">Signal</keyword>
<dbReference type="EMBL" id="LUHQ01000005">
    <property type="protein sequence ID" value="OAO94183.1"/>
    <property type="molecule type" value="Genomic_DNA"/>
</dbReference>
<name>A0A178UKB3_ARATH</name>
<proteinExistence type="predicted"/>
<sequence length="106" mass="12402">MKTLSLFFTLLILISSCVSNLMAKHDSERKAPFSNHGMRLQHPPYLHFQSYRGHFIPEECNELCPQRCLRRHRLMVSCIPQHFCRCSSFQLSPPHIATSPKQYSKK</sequence>
<feature type="signal peptide" evidence="1">
    <location>
        <begin position="1"/>
        <end position="19"/>
    </location>
</feature>
<reference evidence="3" key="2">
    <citation type="submission" date="2016-03" db="EMBL/GenBank/DDBJ databases">
        <title>Full-length assembly of Arabidopsis thaliana Ler reveals the complement of translocations and inversions.</title>
        <authorList>
            <person name="Zapata L."/>
            <person name="Schneeberger K."/>
            <person name="Ossowski S."/>
        </authorList>
    </citation>
    <scope>NUCLEOTIDE SEQUENCE [LARGE SCALE GENOMIC DNA]</scope>
    <source>
        <tissue evidence="3">Leaf</tissue>
    </source>
</reference>
<evidence type="ECO:0000313" key="2">
    <source>
        <dbReference type="EMBL" id="CAA0411156.1"/>
    </source>
</evidence>
<evidence type="ECO:0000256" key="1">
    <source>
        <dbReference type="SAM" id="SignalP"/>
    </source>
</evidence>
<organism evidence="3 4">
    <name type="scientific">Arabidopsis thaliana</name>
    <name type="common">Mouse-ear cress</name>
    <dbReference type="NCBI Taxonomy" id="3702"/>
    <lineage>
        <taxon>Eukaryota</taxon>
        <taxon>Viridiplantae</taxon>
        <taxon>Streptophyta</taxon>
        <taxon>Embryophyta</taxon>
        <taxon>Tracheophyta</taxon>
        <taxon>Spermatophyta</taxon>
        <taxon>Magnoliopsida</taxon>
        <taxon>eudicotyledons</taxon>
        <taxon>Gunneridae</taxon>
        <taxon>Pentapetalae</taxon>
        <taxon>rosids</taxon>
        <taxon>malvids</taxon>
        <taxon>Brassicales</taxon>
        <taxon>Brassicaceae</taxon>
        <taxon>Camelineae</taxon>
        <taxon>Arabidopsis</taxon>
    </lineage>
</organism>
<evidence type="ECO:0000313" key="4">
    <source>
        <dbReference type="Proteomes" id="UP000078284"/>
    </source>
</evidence>
<evidence type="ECO:0000313" key="5">
    <source>
        <dbReference type="Proteomes" id="UP000434276"/>
    </source>
</evidence>
<gene>
    <name evidence="3" type="ordered locus">AXX17_At5g60270</name>
    <name evidence="2" type="ORF">C24_LOCUS26208</name>
</gene>
<dbReference type="EMBL" id="CACSHJ010000096">
    <property type="protein sequence ID" value="CAA0411156.1"/>
    <property type="molecule type" value="Genomic_DNA"/>
</dbReference>
<accession>A0A5S9YH12</accession>
<protein>
    <submittedName>
        <fullName evidence="3">Uncharacterized protein</fullName>
    </submittedName>
</protein>
<dbReference type="Proteomes" id="UP000434276">
    <property type="component" value="Unassembled WGS sequence"/>
</dbReference>
<dbReference type="ExpressionAtlas" id="A0A178UKB3">
    <property type="expression patterns" value="baseline"/>
</dbReference>
<evidence type="ECO:0000313" key="3">
    <source>
        <dbReference type="EMBL" id="OAO94183.1"/>
    </source>
</evidence>
<dbReference type="PROSITE" id="PS51257">
    <property type="entry name" value="PROKAR_LIPOPROTEIN"/>
    <property type="match status" value="1"/>
</dbReference>
<reference evidence="4" key="1">
    <citation type="journal article" date="2016" name="Proc. Natl. Acad. Sci. U.S.A.">
        <title>Chromosome-level assembly of Arabidopsis thaliana Ler reveals the extent of translocation and inversion polymorphisms.</title>
        <authorList>
            <person name="Zapata L."/>
            <person name="Ding J."/>
            <person name="Willing E.M."/>
            <person name="Hartwig B."/>
            <person name="Bezdan D."/>
            <person name="Jiao W.B."/>
            <person name="Patel V."/>
            <person name="Velikkakam James G."/>
            <person name="Koornneef M."/>
            <person name="Ossowski S."/>
            <person name="Schneeberger K."/>
        </authorList>
    </citation>
    <scope>NUCLEOTIDE SEQUENCE [LARGE SCALE GENOMIC DNA]</scope>
    <source>
        <strain evidence="4">cv. Landsberg erecta</strain>
    </source>
</reference>
<feature type="chain" id="PRO_5036302682" evidence="1">
    <location>
        <begin position="20"/>
        <end position="106"/>
    </location>
</feature>
<dbReference type="OrthoDB" id="1056499at2759"/>
<dbReference type="Proteomes" id="UP000078284">
    <property type="component" value="Chromosome 5"/>
</dbReference>